<gene>
    <name evidence="1" type="ORF">HINF_LOCUS11348</name>
    <name evidence="2" type="ORF">HINF_LOCUS71457</name>
</gene>
<dbReference type="AlphaFoldDB" id="A0AA86NQT5"/>
<evidence type="ECO:0000313" key="3">
    <source>
        <dbReference type="Proteomes" id="UP001642409"/>
    </source>
</evidence>
<organism evidence="1">
    <name type="scientific">Hexamita inflata</name>
    <dbReference type="NCBI Taxonomy" id="28002"/>
    <lineage>
        <taxon>Eukaryota</taxon>
        <taxon>Metamonada</taxon>
        <taxon>Diplomonadida</taxon>
        <taxon>Hexamitidae</taxon>
        <taxon>Hexamitinae</taxon>
        <taxon>Hexamita</taxon>
    </lineage>
</organism>
<dbReference type="EMBL" id="CATOUU010000292">
    <property type="protein sequence ID" value="CAI9923703.1"/>
    <property type="molecule type" value="Genomic_DNA"/>
</dbReference>
<dbReference type="Proteomes" id="UP001642409">
    <property type="component" value="Unassembled WGS sequence"/>
</dbReference>
<evidence type="ECO:0000313" key="2">
    <source>
        <dbReference type="EMBL" id="CAL6101996.1"/>
    </source>
</evidence>
<proteinExistence type="predicted"/>
<name>A0AA86NQT5_9EUKA</name>
<accession>A0AA86NQT5</accession>
<sequence length="340" mass="39760">MQVNYCHQNVIKIMNDPDLFLCTQKDKICVINSEQQIVRQFPTTFEFAVNAKSQKYANNIPVPMQIYENSVFCNGNIYIQCFERVYILHNTTLIELFKIPDLLLGYHSSFNLHLFALGKDLFFSNSKGNVFRVNFVSQLKVDCFEPVLNLTGLYFQFLKEAFVFDYFLGEFKQLLWDGRNMTTKLVTKCGGCSKVLLSVNGVVLLEGLDQQNLLINLKCKSSKVLKNQTIKPELGQYGYRISNNVMMQLFQHTNEDQIQQFTESITKYFRKIIGVEILISKELKKQRFPKIYLKIEQMQKETKHKIEKCQIQLQTLQQHYSRAAQQFSQYSSYLVDTNQQ</sequence>
<reference evidence="1" key="1">
    <citation type="submission" date="2023-06" db="EMBL/GenBank/DDBJ databases">
        <authorList>
            <person name="Kurt Z."/>
        </authorList>
    </citation>
    <scope>NUCLEOTIDE SEQUENCE</scope>
</reference>
<evidence type="ECO:0000313" key="1">
    <source>
        <dbReference type="EMBL" id="CAI9923703.1"/>
    </source>
</evidence>
<comment type="caution">
    <text evidence="1">The sequence shown here is derived from an EMBL/GenBank/DDBJ whole genome shotgun (WGS) entry which is preliminary data.</text>
</comment>
<keyword evidence="3" id="KW-1185">Reference proteome</keyword>
<dbReference type="EMBL" id="CAXDID020000550">
    <property type="protein sequence ID" value="CAL6101996.1"/>
    <property type="molecule type" value="Genomic_DNA"/>
</dbReference>
<protein>
    <submittedName>
        <fullName evidence="1">Uncharacterized protein</fullName>
    </submittedName>
</protein>
<reference evidence="2 3" key="2">
    <citation type="submission" date="2024-07" db="EMBL/GenBank/DDBJ databases">
        <authorList>
            <person name="Akdeniz Z."/>
        </authorList>
    </citation>
    <scope>NUCLEOTIDE SEQUENCE [LARGE SCALE GENOMIC DNA]</scope>
</reference>